<evidence type="ECO:0000256" key="1">
    <source>
        <dbReference type="SAM" id="Phobius"/>
    </source>
</evidence>
<keyword evidence="1" id="KW-0472">Membrane</keyword>
<evidence type="ECO:0000313" key="3">
    <source>
        <dbReference type="Proteomes" id="UP001501456"/>
    </source>
</evidence>
<proteinExistence type="predicted"/>
<keyword evidence="1" id="KW-1133">Transmembrane helix</keyword>
<accession>A0ABP7H7B5</accession>
<keyword evidence="3" id="KW-1185">Reference proteome</keyword>
<name>A0ABP7H7B5_9FLAO</name>
<keyword evidence="1" id="KW-0812">Transmembrane</keyword>
<gene>
    <name evidence="2" type="ORF">GCM10022271_10610</name>
</gene>
<dbReference type="Proteomes" id="UP001501456">
    <property type="component" value="Unassembled WGS sequence"/>
</dbReference>
<comment type="caution">
    <text evidence="2">The sequence shown here is derived from an EMBL/GenBank/DDBJ whole genome shotgun (WGS) entry which is preliminary data.</text>
</comment>
<feature type="transmembrane region" description="Helical" evidence="1">
    <location>
        <begin position="18"/>
        <end position="40"/>
    </location>
</feature>
<reference evidence="3" key="1">
    <citation type="journal article" date="2019" name="Int. J. Syst. Evol. Microbiol.">
        <title>The Global Catalogue of Microorganisms (GCM) 10K type strain sequencing project: providing services to taxonomists for standard genome sequencing and annotation.</title>
        <authorList>
            <consortium name="The Broad Institute Genomics Platform"/>
            <consortium name="The Broad Institute Genome Sequencing Center for Infectious Disease"/>
            <person name="Wu L."/>
            <person name="Ma J."/>
        </authorList>
    </citation>
    <scope>NUCLEOTIDE SEQUENCE [LARGE SCALE GENOMIC DNA]</scope>
    <source>
        <strain evidence="3">JCM 17525</strain>
    </source>
</reference>
<dbReference type="EMBL" id="BAABBI010000001">
    <property type="protein sequence ID" value="GAA3780194.1"/>
    <property type="molecule type" value="Genomic_DNA"/>
</dbReference>
<evidence type="ECO:0000313" key="2">
    <source>
        <dbReference type="EMBL" id="GAA3780194.1"/>
    </source>
</evidence>
<organism evidence="2 3">
    <name type="scientific">Corallibacter vietnamensis</name>
    <dbReference type="NCBI Taxonomy" id="904130"/>
    <lineage>
        <taxon>Bacteria</taxon>
        <taxon>Pseudomonadati</taxon>
        <taxon>Bacteroidota</taxon>
        <taxon>Flavobacteriia</taxon>
        <taxon>Flavobacteriales</taxon>
        <taxon>Flavobacteriaceae</taxon>
        <taxon>Corallibacter</taxon>
    </lineage>
</organism>
<protein>
    <submittedName>
        <fullName evidence="2">Uncharacterized protein</fullName>
    </submittedName>
</protein>
<sequence>MGVTAILPFKYLSSKNNAIIIIAIAASVFLALTKIISLYARSFKFTICSVDQFVNN</sequence>